<sequence length="432" mass="48188">MTKNLLTSFFILFLLTSPTLGATTFPDVSDYYEYANEIEYVKENGIVDGYTDGLFRPENQISRAELTKIVVNTAFSDATIESCEYTDVFPDVPNDNVFITFICQAEKTDILQGYSDGYFRPEDPVSFGQAAKIIMRALDSEITWDENTDLNEYLTRLDEKQARPLTLTGMNQETLVLRGEVSHLTQMVDTNYTQLPDEPPSPNTGYFEDQVITSKGTFGIEYVAANLATTRVLTDVLADTDCGDNCPVQPLEQYVFDNGGYAAVNGTYFCPTEYDSCNGKSNSFDPLVMTPEKNYINIDKNLYSTNPAIIFKEDSVEFIPNVKDVNTSDITPTGVISNYPSLVFDRNLAIEDEGDPKMTVKSSRGFIAHNDEMVYIGVIHNVSVVESGYVLHRMGVDNAINMDGGWSTSLWYDGYKVGPGRNLPNAIVFVEK</sequence>
<dbReference type="Proteomes" id="UP000754563">
    <property type="component" value="Unassembled WGS sequence"/>
</dbReference>
<evidence type="ECO:0000259" key="2">
    <source>
        <dbReference type="PROSITE" id="PS51272"/>
    </source>
</evidence>
<feature type="chain" id="PRO_5037651450" evidence="1">
    <location>
        <begin position="23"/>
        <end position="432"/>
    </location>
</feature>
<feature type="domain" description="SLH" evidence="2">
    <location>
        <begin position="21"/>
        <end position="84"/>
    </location>
</feature>
<organism evidence="3 4">
    <name type="scientific">Candidatus Dojkabacteria bacterium</name>
    <dbReference type="NCBI Taxonomy" id="2099670"/>
    <lineage>
        <taxon>Bacteria</taxon>
        <taxon>Candidatus Dojkabacteria</taxon>
    </lineage>
</organism>
<evidence type="ECO:0000256" key="1">
    <source>
        <dbReference type="SAM" id="SignalP"/>
    </source>
</evidence>
<reference evidence="3" key="2">
    <citation type="journal article" date="2021" name="Microbiome">
        <title>Successional dynamics and alternative stable states in a saline activated sludge microbial community over 9 years.</title>
        <authorList>
            <person name="Wang Y."/>
            <person name="Ye J."/>
            <person name="Ju F."/>
            <person name="Liu L."/>
            <person name="Boyd J.A."/>
            <person name="Deng Y."/>
            <person name="Parks D.H."/>
            <person name="Jiang X."/>
            <person name="Yin X."/>
            <person name="Woodcroft B.J."/>
            <person name="Tyson G.W."/>
            <person name="Hugenholtz P."/>
            <person name="Polz M.F."/>
            <person name="Zhang T."/>
        </authorList>
    </citation>
    <scope>NUCLEOTIDE SEQUENCE</scope>
    <source>
        <strain evidence="3">HKST-UBA11</strain>
    </source>
</reference>
<dbReference type="Pfam" id="PF09992">
    <property type="entry name" value="NAGPA"/>
    <property type="match status" value="1"/>
</dbReference>
<comment type="caution">
    <text evidence="3">The sequence shown here is derived from an EMBL/GenBank/DDBJ whole genome shotgun (WGS) entry which is preliminary data.</text>
</comment>
<keyword evidence="1" id="KW-0732">Signal</keyword>
<dbReference type="Pfam" id="PF00395">
    <property type="entry name" value="SLH"/>
    <property type="match status" value="2"/>
</dbReference>
<name>A0A955L850_9BACT</name>
<protein>
    <submittedName>
        <fullName evidence="3">S-layer homology domain-containing protein</fullName>
    </submittedName>
</protein>
<dbReference type="InterPro" id="IPR018711">
    <property type="entry name" value="NAGPA"/>
</dbReference>
<accession>A0A955L850</accession>
<dbReference type="PROSITE" id="PS51272">
    <property type="entry name" value="SLH"/>
    <property type="match status" value="2"/>
</dbReference>
<gene>
    <name evidence="3" type="ORF">KC717_01735</name>
</gene>
<feature type="signal peptide" evidence="1">
    <location>
        <begin position="1"/>
        <end position="22"/>
    </location>
</feature>
<feature type="domain" description="SLH" evidence="2">
    <location>
        <begin position="85"/>
        <end position="148"/>
    </location>
</feature>
<evidence type="ECO:0000313" key="4">
    <source>
        <dbReference type="Proteomes" id="UP000754563"/>
    </source>
</evidence>
<reference evidence="3" key="1">
    <citation type="submission" date="2020-04" db="EMBL/GenBank/DDBJ databases">
        <authorList>
            <person name="Zhang T."/>
        </authorList>
    </citation>
    <scope>NUCLEOTIDE SEQUENCE</scope>
    <source>
        <strain evidence="3">HKST-UBA11</strain>
    </source>
</reference>
<dbReference type="InterPro" id="IPR001119">
    <property type="entry name" value="SLH_dom"/>
</dbReference>
<dbReference type="EMBL" id="JAGQLH010000014">
    <property type="protein sequence ID" value="MCA9385349.1"/>
    <property type="molecule type" value="Genomic_DNA"/>
</dbReference>
<dbReference type="AlphaFoldDB" id="A0A955L850"/>
<proteinExistence type="predicted"/>
<evidence type="ECO:0000313" key="3">
    <source>
        <dbReference type="EMBL" id="MCA9385349.1"/>
    </source>
</evidence>